<feature type="compositionally biased region" description="Basic and acidic residues" evidence="1">
    <location>
        <begin position="670"/>
        <end position="685"/>
    </location>
</feature>
<dbReference type="RefSeq" id="XP_067924834.1">
    <property type="nucleotide sequence ID" value="XM_068063188.1"/>
</dbReference>
<feature type="region of interest" description="Disordered" evidence="1">
    <location>
        <begin position="207"/>
        <end position="231"/>
    </location>
</feature>
<feature type="region of interest" description="Disordered" evidence="1">
    <location>
        <begin position="448"/>
        <end position="571"/>
    </location>
</feature>
<feature type="compositionally biased region" description="Basic residues" evidence="1">
    <location>
        <begin position="455"/>
        <end position="465"/>
    </location>
</feature>
<protein>
    <submittedName>
        <fullName evidence="3">Rhoptry protein</fullName>
    </submittedName>
</protein>
<feature type="compositionally biased region" description="Low complexity" evidence="1">
    <location>
        <begin position="124"/>
        <end position="133"/>
    </location>
</feature>
<dbReference type="OrthoDB" id="378649at2759"/>
<feature type="compositionally biased region" description="Acidic residues" evidence="1">
    <location>
        <begin position="558"/>
        <end position="568"/>
    </location>
</feature>
<accession>A0A2C6L2K9</accession>
<feature type="signal peptide" evidence="2">
    <location>
        <begin position="1"/>
        <end position="20"/>
    </location>
</feature>
<dbReference type="VEuPathDB" id="ToxoDB:CSUI_002990"/>
<feature type="compositionally biased region" description="Basic and acidic residues" evidence="1">
    <location>
        <begin position="528"/>
        <end position="557"/>
    </location>
</feature>
<dbReference type="PANTHER" id="PTHR37163">
    <property type="entry name" value="CONSERVED PROTEIN"/>
    <property type="match status" value="1"/>
</dbReference>
<dbReference type="InterPro" id="IPR007511">
    <property type="entry name" value="DUF501"/>
</dbReference>
<reference evidence="3 4" key="1">
    <citation type="journal article" date="2017" name="Int. J. Parasitol.">
        <title>The genome of the protozoan parasite Cystoisospora suis and a reverse vaccinology approach to identify vaccine candidates.</title>
        <authorList>
            <person name="Palmieri N."/>
            <person name="Shrestha A."/>
            <person name="Ruttkowski B."/>
            <person name="Beck T."/>
            <person name="Vogl C."/>
            <person name="Tomley F."/>
            <person name="Blake D.P."/>
            <person name="Joachim A."/>
        </authorList>
    </citation>
    <scope>NUCLEOTIDE SEQUENCE [LARGE SCALE GENOMIC DNA]</scope>
    <source>
        <strain evidence="3 4">Wien I</strain>
    </source>
</reference>
<feature type="compositionally biased region" description="Basic and acidic residues" evidence="1">
    <location>
        <begin position="305"/>
        <end position="314"/>
    </location>
</feature>
<dbReference type="EMBL" id="MIGC01001260">
    <property type="protein sequence ID" value="PHJ23157.1"/>
    <property type="molecule type" value="Genomic_DNA"/>
</dbReference>
<feature type="region of interest" description="Disordered" evidence="1">
    <location>
        <begin position="397"/>
        <end position="427"/>
    </location>
</feature>
<evidence type="ECO:0000256" key="2">
    <source>
        <dbReference type="SAM" id="SignalP"/>
    </source>
</evidence>
<organism evidence="3 4">
    <name type="scientific">Cystoisospora suis</name>
    <dbReference type="NCBI Taxonomy" id="483139"/>
    <lineage>
        <taxon>Eukaryota</taxon>
        <taxon>Sar</taxon>
        <taxon>Alveolata</taxon>
        <taxon>Apicomplexa</taxon>
        <taxon>Conoidasida</taxon>
        <taxon>Coccidia</taxon>
        <taxon>Eucoccidiorida</taxon>
        <taxon>Eimeriorina</taxon>
        <taxon>Sarcocystidae</taxon>
        <taxon>Cystoisospora</taxon>
    </lineage>
</organism>
<keyword evidence="4" id="KW-1185">Reference proteome</keyword>
<name>A0A2C6L2K9_9APIC</name>
<dbReference type="PANTHER" id="PTHR37163:SF1">
    <property type="entry name" value="DUF501 DOMAIN-CONTAINING PROTEIN"/>
    <property type="match status" value="1"/>
</dbReference>
<gene>
    <name evidence="3" type="ORF">CSUI_002990</name>
</gene>
<keyword evidence="2" id="KW-0732">Signal</keyword>
<dbReference type="AlphaFoldDB" id="A0A2C6L2K9"/>
<proteinExistence type="predicted"/>
<feature type="compositionally biased region" description="Basic and acidic residues" evidence="1">
    <location>
        <begin position="509"/>
        <end position="520"/>
    </location>
</feature>
<sequence length="763" mass="83045">MVHGFLLLELSIVLSSVSHPSPVPSTCLVLYYPVASASSSSTSLRVAPPHPPLTSVFNSNPSPCPCIMMSSQPTASKATSACSSALSSVSSSIKPSAEKLQDDLLKVFLSHLDRTCMKLLDLSSSSCSSSSRSAVGDERRRCSPTEGQKHDDSHPCSPVEASSCMPLGTSNTAPTPSSGFPSGLGGEFREEDCLLFTVLQEVEKKQNRCQPASGDGEMISQDTENNEENFRKEKKASNIVCTDLNKIAPTVSQTSRSILNNSFSTCASPSDDNFFCCGDVFRKLRPFFEDSLHIPPPASPSSFLDPRETGEDKTGAALPSKGSSDCFAHENNLPALSNNRGDIVVETTGGETLTKNRKGKAVLFPPLPSSLLGRITKLLERPPSGLIGVGRFRESLSRMSSSSSSPPSSSSPSLSSPLLSSPSSSCTWEGGDPQVLVVRPLVLVDESNSTVTKRENRKRKRRKGHNPPSAASNCADAAKTEGSTSLASDAPSSSFPQAVIQKECPTGEGQRKDRENERKQGNNQLARGADDPESGKSFRADSKSSVHQERGPKRERETEEEGGEEEGLPESSAVLTPFPTIFWLCDELYRKEISTLEVQGFMKKIEKRLREDRTLQTNLIYDNLRYIALRWLLLPKEVLRHYYSVSSPSCRKEKSSREKASSGEGTKAIPPEDRAENQTAKEEKGATPTSQGIEEEHHGPPEPPCSCRLCRFLAVFRQRGIGGIQYFSSSIRCLHMHYAYHLVLPPSSIGVLVERELSKRDIR</sequence>
<evidence type="ECO:0000256" key="1">
    <source>
        <dbReference type="SAM" id="MobiDB-lite"/>
    </source>
</evidence>
<feature type="region of interest" description="Disordered" evidence="1">
    <location>
        <begin position="653"/>
        <end position="702"/>
    </location>
</feature>
<dbReference type="Proteomes" id="UP000221165">
    <property type="component" value="Unassembled WGS sequence"/>
</dbReference>
<comment type="caution">
    <text evidence="3">The sequence shown here is derived from an EMBL/GenBank/DDBJ whole genome shotgun (WGS) entry which is preliminary data.</text>
</comment>
<feature type="compositionally biased region" description="Low complexity" evidence="1">
    <location>
        <begin position="483"/>
        <end position="494"/>
    </location>
</feature>
<feature type="compositionally biased region" description="Basic and acidic residues" evidence="1">
    <location>
        <begin position="135"/>
        <end position="154"/>
    </location>
</feature>
<feature type="compositionally biased region" description="Low complexity" evidence="1">
    <location>
        <begin position="397"/>
        <end position="425"/>
    </location>
</feature>
<dbReference type="Pfam" id="PF04417">
    <property type="entry name" value="DUF501"/>
    <property type="match status" value="1"/>
</dbReference>
<feature type="region of interest" description="Disordered" evidence="1">
    <location>
        <begin position="124"/>
        <end position="161"/>
    </location>
</feature>
<evidence type="ECO:0000313" key="3">
    <source>
        <dbReference type="EMBL" id="PHJ23157.1"/>
    </source>
</evidence>
<evidence type="ECO:0000313" key="4">
    <source>
        <dbReference type="Proteomes" id="UP000221165"/>
    </source>
</evidence>
<feature type="region of interest" description="Disordered" evidence="1">
    <location>
        <begin position="295"/>
        <end position="321"/>
    </location>
</feature>
<dbReference type="GeneID" id="94426399"/>
<feature type="chain" id="PRO_5013152249" evidence="2">
    <location>
        <begin position="21"/>
        <end position="763"/>
    </location>
</feature>